<dbReference type="GO" id="GO:0052621">
    <property type="term" value="F:diguanylate cyclase activity"/>
    <property type="evidence" value="ECO:0007669"/>
    <property type="project" value="TreeGrafter"/>
</dbReference>
<feature type="domain" description="GGDEF" evidence="2">
    <location>
        <begin position="440"/>
        <end position="575"/>
    </location>
</feature>
<dbReference type="NCBIfam" id="TIGR00254">
    <property type="entry name" value="GGDEF"/>
    <property type="match status" value="1"/>
</dbReference>
<dbReference type="PANTHER" id="PTHR45138">
    <property type="entry name" value="REGULATORY COMPONENTS OF SENSORY TRANSDUCTION SYSTEM"/>
    <property type="match status" value="1"/>
</dbReference>
<dbReference type="CDD" id="cd01949">
    <property type="entry name" value="GGDEF"/>
    <property type="match status" value="1"/>
</dbReference>
<comment type="caution">
    <text evidence="3">The sequence shown here is derived from an EMBL/GenBank/DDBJ whole genome shotgun (WGS) entry which is preliminary data.</text>
</comment>
<feature type="transmembrane region" description="Helical" evidence="1">
    <location>
        <begin position="74"/>
        <end position="94"/>
    </location>
</feature>
<dbReference type="InterPro" id="IPR050469">
    <property type="entry name" value="Diguanylate_Cyclase"/>
</dbReference>
<evidence type="ECO:0000256" key="1">
    <source>
        <dbReference type="SAM" id="Phobius"/>
    </source>
</evidence>
<feature type="transmembrane region" description="Helical" evidence="1">
    <location>
        <begin position="123"/>
        <end position="142"/>
    </location>
</feature>
<feature type="transmembrane region" description="Helical" evidence="1">
    <location>
        <begin position="12"/>
        <end position="33"/>
    </location>
</feature>
<dbReference type="InterPro" id="IPR000160">
    <property type="entry name" value="GGDEF_dom"/>
</dbReference>
<protein>
    <recommendedName>
        <fullName evidence="2">GGDEF domain-containing protein</fullName>
    </recommendedName>
</protein>
<sequence>MQYEQSEIKERLLWLIKLRWIGCVGVLIATHVVREIAGLTFSLMPVYLILGFVSTYNAYFQYKLKSYTQDLQQCAIRQISLDFIALAAAVYFSGGCDSPFLYYYIFHIVISGIILPKKWTFRFAAVAIVLPSAIMGLKHIGILPHFAIFRDEPMLFTNLSVIAAYGGVFISTLILTAYFVTYLSDKLYKKQDEIKRLYILSEKLRSSIVLNDVIKTVKEELASLTSHSNIIFIPLDKSKLSLVHDDGDISFGIPLIDKNIFTDTFLSCKAHTLESTVVSSEYENLVFKLLMRDAKEIAVLPVHASFSSKCYEYFHCPPDTGCTAYGANDKRCWYISGTHCHGKIMRNNIEKLRQCVECDMFMPIGIFIVDITRKSRLEEKCDIDACMRLLDAASLAISNARLYEKTFELSEIDGLTGIKNRRAFLKSLESEIHRAHRYNKNFGVMMMDIDYFKQYNDAHGHPQGDVLLKLVTDIIVDNLRDTDIVGRYGGEEFIALLPETCKEESITIAERIRTEIENYKFPRTETQPDGKITLSIGVSSYPEDGDSAEKIIQSADDALYAAKNTGRNKVIAANVPIT</sequence>
<dbReference type="Gene3D" id="3.30.70.270">
    <property type="match status" value="1"/>
</dbReference>
<evidence type="ECO:0000259" key="2">
    <source>
        <dbReference type="PROSITE" id="PS50887"/>
    </source>
</evidence>
<dbReference type="SMART" id="SM00267">
    <property type="entry name" value="GGDEF"/>
    <property type="match status" value="1"/>
</dbReference>
<accession>A0A5J4L2L7</accession>
<dbReference type="FunFam" id="3.30.70.270:FF:000001">
    <property type="entry name" value="Diguanylate cyclase domain protein"/>
    <property type="match status" value="1"/>
</dbReference>
<dbReference type="InterPro" id="IPR029787">
    <property type="entry name" value="Nucleotide_cyclase"/>
</dbReference>
<keyword evidence="1" id="KW-1133">Transmembrane helix</keyword>
<dbReference type="Pfam" id="PF00990">
    <property type="entry name" value="GGDEF"/>
    <property type="match status" value="1"/>
</dbReference>
<dbReference type="PANTHER" id="PTHR45138:SF9">
    <property type="entry name" value="DIGUANYLATE CYCLASE DGCM-RELATED"/>
    <property type="match status" value="1"/>
</dbReference>
<keyword evidence="1" id="KW-0812">Transmembrane</keyword>
<dbReference type="EMBL" id="BLAB01000001">
    <property type="protein sequence ID" value="GER93100.1"/>
    <property type="molecule type" value="Genomic_DNA"/>
</dbReference>
<name>A0A5J4L2L7_9ZZZZ</name>
<dbReference type="GO" id="GO:0043709">
    <property type="term" value="P:cell adhesion involved in single-species biofilm formation"/>
    <property type="evidence" value="ECO:0007669"/>
    <property type="project" value="TreeGrafter"/>
</dbReference>
<dbReference type="PROSITE" id="PS50887">
    <property type="entry name" value="GGDEF"/>
    <property type="match status" value="1"/>
</dbReference>
<reference evidence="3" key="1">
    <citation type="submission" date="2019-10" db="EMBL/GenBank/DDBJ databases">
        <title>Metagenomic sequencing of thiosulfate-disproportionating enrichment culture.</title>
        <authorList>
            <person name="Umezawa K."/>
            <person name="Kojima H."/>
            <person name="Fukui M."/>
        </authorList>
    </citation>
    <scope>NUCLEOTIDE SEQUENCE</scope>
    <source>
        <strain evidence="3">45J</strain>
    </source>
</reference>
<proteinExistence type="predicted"/>
<dbReference type="GO" id="GO:1902201">
    <property type="term" value="P:negative regulation of bacterial-type flagellum-dependent cell motility"/>
    <property type="evidence" value="ECO:0007669"/>
    <property type="project" value="TreeGrafter"/>
</dbReference>
<dbReference type="SUPFAM" id="SSF55073">
    <property type="entry name" value="Nucleotide cyclase"/>
    <property type="match status" value="1"/>
</dbReference>
<dbReference type="InterPro" id="IPR043128">
    <property type="entry name" value="Rev_trsase/Diguanyl_cyclase"/>
</dbReference>
<keyword evidence="1" id="KW-0472">Membrane</keyword>
<feature type="transmembrane region" description="Helical" evidence="1">
    <location>
        <begin position="162"/>
        <end position="183"/>
    </location>
</feature>
<dbReference type="GO" id="GO:0005886">
    <property type="term" value="C:plasma membrane"/>
    <property type="evidence" value="ECO:0007669"/>
    <property type="project" value="TreeGrafter"/>
</dbReference>
<dbReference type="AlphaFoldDB" id="A0A5J4L2L7"/>
<organism evidence="3">
    <name type="scientific">hot springs metagenome</name>
    <dbReference type="NCBI Taxonomy" id="433727"/>
    <lineage>
        <taxon>unclassified sequences</taxon>
        <taxon>metagenomes</taxon>
        <taxon>ecological metagenomes</taxon>
    </lineage>
</organism>
<feature type="transmembrane region" description="Helical" evidence="1">
    <location>
        <begin position="39"/>
        <end position="62"/>
    </location>
</feature>
<gene>
    <name evidence="3" type="ORF">A45J_0833</name>
</gene>
<evidence type="ECO:0000313" key="3">
    <source>
        <dbReference type="EMBL" id="GER93100.1"/>
    </source>
</evidence>